<dbReference type="InterPro" id="IPR006089">
    <property type="entry name" value="Acyl-CoA_DH_CS"/>
</dbReference>
<dbReference type="PANTHER" id="PTHR43884">
    <property type="entry name" value="ACYL-COA DEHYDROGENASE"/>
    <property type="match status" value="1"/>
</dbReference>
<evidence type="ECO:0000256" key="1">
    <source>
        <dbReference type="ARBA" id="ARBA00001974"/>
    </source>
</evidence>
<evidence type="ECO:0000256" key="2">
    <source>
        <dbReference type="ARBA" id="ARBA00009347"/>
    </source>
</evidence>
<dbReference type="GO" id="GO:0003995">
    <property type="term" value="F:acyl-CoA dehydrogenase activity"/>
    <property type="evidence" value="ECO:0007669"/>
    <property type="project" value="InterPro"/>
</dbReference>
<dbReference type="SUPFAM" id="SSF56645">
    <property type="entry name" value="Acyl-CoA dehydrogenase NM domain-like"/>
    <property type="match status" value="1"/>
</dbReference>
<evidence type="ECO:0000259" key="11">
    <source>
        <dbReference type="Pfam" id="PF21263"/>
    </source>
</evidence>
<dbReference type="FunFam" id="1.10.540.10:FF:000001">
    <property type="entry name" value="Very long-chain-specific acyl-CoA dehydrogenase, mitochondrial"/>
    <property type="match status" value="1"/>
</dbReference>
<protein>
    <submittedName>
        <fullName evidence="12">Alkylation response protein AidB-like acyl-CoA dehydrogenase</fullName>
    </submittedName>
</protein>
<dbReference type="GO" id="GO:0050660">
    <property type="term" value="F:flavin adenine dinucleotide binding"/>
    <property type="evidence" value="ECO:0007669"/>
    <property type="project" value="InterPro"/>
</dbReference>
<evidence type="ECO:0000259" key="10">
    <source>
        <dbReference type="Pfam" id="PF02771"/>
    </source>
</evidence>
<evidence type="ECO:0000313" key="13">
    <source>
        <dbReference type="Proteomes" id="UP000518605"/>
    </source>
</evidence>
<evidence type="ECO:0000256" key="6">
    <source>
        <dbReference type="ARBA" id="ARBA00052546"/>
    </source>
</evidence>
<dbReference type="FunFam" id="1.20.140.10:FF:000019">
    <property type="entry name" value="Acyl-CoA dehydrogenase"/>
    <property type="match status" value="1"/>
</dbReference>
<comment type="similarity">
    <text evidence="2 7">Belongs to the acyl-CoA dehydrogenase family.</text>
</comment>
<dbReference type="InterPro" id="IPR037069">
    <property type="entry name" value="AcylCoA_DH/ox_N_sf"/>
</dbReference>
<dbReference type="Gene3D" id="2.40.110.10">
    <property type="entry name" value="Butyryl-CoA Dehydrogenase, subunit A, domain 2"/>
    <property type="match status" value="1"/>
</dbReference>
<comment type="caution">
    <text evidence="12">The sequence shown here is derived from an EMBL/GenBank/DDBJ whole genome shotgun (WGS) entry which is preliminary data.</text>
</comment>
<reference evidence="12 13" key="1">
    <citation type="submission" date="2020-08" db="EMBL/GenBank/DDBJ databases">
        <title>Genomic Encyclopedia of Type Strains, Phase III (KMG-III): the genomes of soil and plant-associated and newly described type strains.</title>
        <authorList>
            <person name="Whitman W."/>
        </authorList>
    </citation>
    <scope>NUCLEOTIDE SEQUENCE [LARGE SCALE GENOMIC DNA]</scope>
    <source>
        <strain evidence="12 13">CECT 8234</strain>
    </source>
</reference>
<dbReference type="InterPro" id="IPR006091">
    <property type="entry name" value="Acyl-CoA_Oxase/DH_mid-dom"/>
</dbReference>
<dbReference type="Pfam" id="PF21263">
    <property type="entry name" value="Acyl-CoA-dh_C"/>
    <property type="match status" value="1"/>
</dbReference>
<dbReference type="EMBL" id="JACHXW010000009">
    <property type="protein sequence ID" value="MBB3153391.1"/>
    <property type="molecule type" value="Genomic_DNA"/>
</dbReference>
<dbReference type="InterPro" id="IPR009100">
    <property type="entry name" value="AcylCoA_DH/oxidase_NM_dom_sf"/>
</dbReference>
<name>A0A7W5C929_9BACL</name>
<keyword evidence="3 7" id="KW-0285">Flavoprotein</keyword>
<evidence type="ECO:0000256" key="5">
    <source>
        <dbReference type="ARBA" id="ARBA00023002"/>
    </source>
</evidence>
<accession>A0A7W5C929</accession>
<dbReference type="Gene3D" id="1.10.540.10">
    <property type="entry name" value="Acyl-CoA dehydrogenase/oxidase, N-terminal domain"/>
    <property type="match status" value="1"/>
</dbReference>
<gene>
    <name evidence="12" type="ORF">FHS16_003453</name>
</gene>
<evidence type="ECO:0000256" key="3">
    <source>
        <dbReference type="ARBA" id="ARBA00022630"/>
    </source>
</evidence>
<dbReference type="InterPro" id="IPR046373">
    <property type="entry name" value="Acyl-CoA_Oxase/DH_mid-dom_sf"/>
</dbReference>
<dbReference type="Pfam" id="PF02770">
    <property type="entry name" value="Acyl-CoA_dh_M"/>
    <property type="match status" value="1"/>
</dbReference>
<comment type="cofactor">
    <cofactor evidence="1 7">
        <name>FAD</name>
        <dbReference type="ChEBI" id="CHEBI:57692"/>
    </cofactor>
</comment>
<dbReference type="FunFam" id="2.40.110.10:FF:000001">
    <property type="entry name" value="Acyl-CoA dehydrogenase, mitochondrial"/>
    <property type="match status" value="1"/>
</dbReference>
<evidence type="ECO:0000259" key="9">
    <source>
        <dbReference type="Pfam" id="PF02770"/>
    </source>
</evidence>
<dbReference type="PANTHER" id="PTHR43884:SF12">
    <property type="entry name" value="ISOVALERYL-COA DEHYDROGENASE, MITOCHONDRIAL-RELATED"/>
    <property type="match status" value="1"/>
</dbReference>
<feature type="domain" description="Acyl-CoA oxidase/dehydrogenase middle" evidence="9">
    <location>
        <begin position="144"/>
        <end position="237"/>
    </location>
</feature>
<evidence type="ECO:0000313" key="12">
    <source>
        <dbReference type="EMBL" id="MBB3153391.1"/>
    </source>
</evidence>
<dbReference type="Pfam" id="PF00441">
    <property type="entry name" value="Acyl-CoA_dh_1"/>
    <property type="match status" value="1"/>
</dbReference>
<feature type="domain" description="Acyl-CoA dehydrogenase/oxidase N-terminal" evidence="10">
    <location>
        <begin position="28"/>
        <end position="140"/>
    </location>
</feature>
<dbReference type="Gene3D" id="1.20.140.10">
    <property type="entry name" value="Butyryl-CoA Dehydrogenase, subunit A, domain 3"/>
    <property type="match status" value="2"/>
</dbReference>
<keyword evidence="4 7" id="KW-0274">FAD</keyword>
<evidence type="ECO:0000256" key="7">
    <source>
        <dbReference type="RuleBase" id="RU362125"/>
    </source>
</evidence>
<evidence type="ECO:0000256" key="4">
    <source>
        <dbReference type="ARBA" id="ARBA00022827"/>
    </source>
</evidence>
<dbReference type="SUPFAM" id="SSF47203">
    <property type="entry name" value="Acyl-CoA dehydrogenase C-terminal domain-like"/>
    <property type="match status" value="1"/>
</dbReference>
<organism evidence="12 13">
    <name type="scientific">Paenibacillus endophyticus</name>
    <dbReference type="NCBI Taxonomy" id="1294268"/>
    <lineage>
        <taxon>Bacteria</taxon>
        <taxon>Bacillati</taxon>
        <taxon>Bacillota</taxon>
        <taxon>Bacilli</taxon>
        <taxon>Bacillales</taxon>
        <taxon>Paenibacillaceae</taxon>
        <taxon>Paenibacillus</taxon>
    </lineage>
</organism>
<evidence type="ECO:0000259" key="8">
    <source>
        <dbReference type="Pfam" id="PF00441"/>
    </source>
</evidence>
<dbReference type="RefSeq" id="WP_183564814.1">
    <property type="nucleotide sequence ID" value="NZ_CBCSLB010000045.1"/>
</dbReference>
<dbReference type="PROSITE" id="PS00072">
    <property type="entry name" value="ACYL_COA_DH_1"/>
    <property type="match status" value="1"/>
</dbReference>
<dbReference type="Proteomes" id="UP000518605">
    <property type="component" value="Unassembled WGS sequence"/>
</dbReference>
<dbReference type="PROSITE" id="PS00073">
    <property type="entry name" value="ACYL_COA_DH_2"/>
    <property type="match status" value="1"/>
</dbReference>
<feature type="domain" description="Acyl-CoA dehydrogenase/oxidase C-terminal" evidence="8">
    <location>
        <begin position="249"/>
        <end position="409"/>
    </location>
</feature>
<comment type="catalytic activity">
    <reaction evidence="6">
        <text>a 2,3-saturated acyl-CoA + A = a 2,3-dehydroacyl-CoA + AH2</text>
        <dbReference type="Rhea" id="RHEA:48608"/>
        <dbReference type="ChEBI" id="CHEBI:13193"/>
        <dbReference type="ChEBI" id="CHEBI:17499"/>
        <dbReference type="ChEBI" id="CHEBI:60015"/>
        <dbReference type="ChEBI" id="CHEBI:65111"/>
    </reaction>
</comment>
<dbReference type="InterPro" id="IPR013786">
    <property type="entry name" value="AcylCoA_DH/ox_N"/>
</dbReference>
<dbReference type="InterPro" id="IPR049426">
    <property type="entry name" value="Acyl-CoA-dh-like_C"/>
</dbReference>
<sequence>MTEAIRFGGRFVMEDSTPDSVVTPEDFTEEQRMMGDAARQFLDTEITPRDADLEALNYELTVELMRKAGELGLLGADVPEAYGGLGLDKVSTTLLAETLARASSFALSVGAHTGIGTLPIVFFGTPAQKQAYLPALATGERIAAYCLTEPASGSDALGARTTARLTPDGKHYVLNGSKLYITNAGFADLFIVYAKVDGEYFTAFIVEKGMAGFSIGPEEHKMGIKGSSTRPLFFEDVPVPVENVLGEVGKGHQIAFNILNIGRFKLGAACLGSSKETIELASSYANTRKQFGRAISSYPLIGAKLADMNIRTYVLESMVYRTAGWIDAMLRTTESADGVSIAKAIGEYAIECSIIKVFASEALDFVADEGVQIHGGYGYIHEYKVERIYRDSRINRIFEGTNEINRMLIPGTLMKKALKGELPLLRKVRSLQAELVQPMPIPPLEKPLSKEAFRLGQAKKAFLAIGGLAVQKLGLRLEQEQEVLCSLADLMIQIFAMESALLRSQKIVKASGGAGSEKAENVIAMTTVFVQEAMERVDSLAKLALAALEQGDALQMQLSILKKLMRAPLSDTVALKRTIAARVIRGEHYVV</sequence>
<proteinExistence type="inferred from homology"/>
<dbReference type="InterPro" id="IPR036250">
    <property type="entry name" value="AcylCo_DH-like_C"/>
</dbReference>
<keyword evidence="5 7" id="KW-0560">Oxidoreductase</keyword>
<dbReference type="AlphaFoldDB" id="A0A7W5C929"/>
<dbReference type="InterPro" id="IPR009075">
    <property type="entry name" value="AcylCo_DH/oxidase_C"/>
</dbReference>
<feature type="domain" description="Acyl-CoA dehydrogenase-like C-terminal" evidence="11">
    <location>
        <begin position="457"/>
        <end position="563"/>
    </location>
</feature>
<keyword evidence="13" id="KW-1185">Reference proteome</keyword>
<dbReference type="Pfam" id="PF02771">
    <property type="entry name" value="Acyl-CoA_dh_N"/>
    <property type="match status" value="1"/>
</dbReference>